<keyword evidence="2" id="KW-0328">Glycosyltransferase</keyword>
<evidence type="ECO:0000313" key="8">
    <source>
        <dbReference type="Proteomes" id="UP000030748"/>
    </source>
</evidence>
<keyword evidence="8" id="KW-1185">Reference proteome</keyword>
<protein>
    <submittedName>
        <fullName evidence="7">Uncharacterized protein</fullName>
    </submittedName>
</protein>
<evidence type="ECO:0000256" key="5">
    <source>
        <dbReference type="ARBA" id="ARBA00023034"/>
    </source>
</evidence>
<gene>
    <name evidence="7" type="ORF">MIMGU_mgv1a0180271mg</name>
</gene>
<accession>A0A022RVH1</accession>
<evidence type="ECO:0000256" key="6">
    <source>
        <dbReference type="SAM" id="SignalP"/>
    </source>
</evidence>
<keyword evidence="4" id="KW-0735">Signal-anchor</keyword>
<evidence type="ECO:0000313" key="7">
    <source>
        <dbReference type="EMBL" id="EYU44512.1"/>
    </source>
</evidence>
<dbReference type="PANTHER" id="PTHR31311">
    <property type="entry name" value="XYLOGLUCAN 6-XYLOSYLTRANSFERASE 5-RELATED-RELATED"/>
    <property type="match status" value="1"/>
</dbReference>
<keyword evidence="5" id="KW-0333">Golgi apparatus</keyword>
<feature type="chain" id="PRO_5001508383" evidence="6">
    <location>
        <begin position="18"/>
        <end position="131"/>
    </location>
</feature>
<dbReference type="AlphaFoldDB" id="A0A022RVH1"/>
<keyword evidence="6" id="KW-0732">Signal</keyword>
<feature type="non-terminal residue" evidence="7">
    <location>
        <position position="131"/>
    </location>
</feature>
<keyword evidence="4" id="KW-0812">Transmembrane</keyword>
<feature type="non-terminal residue" evidence="7">
    <location>
        <position position="1"/>
    </location>
</feature>
<evidence type="ECO:0000256" key="4">
    <source>
        <dbReference type="ARBA" id="ARBA00022968"/>
    </source>
</evidence>
<dbReference type="GO" id="GO:0016757">
    <property type="term" value="F:glycosyltransferase activity"/>
    <property type="evidence" value="ECO:0007669"/>
    <property type="project" value="UniProtKB-KW"/>
</dbReference>
<dbReference type="EMBL" id="KI630214">
    <property type="protein sequence ID" value="EYU44512.1"/>
    <property type="molecule type" value="Genomic_DNA"/>
</dbReference>
<proteinExistence type="predicted"/>
<dbReference type="Pfam" id="PF05637">
    <property type="entry name" value="Glyco_transf_34"/>
    <property type="match status" value="1"/>
</dbReference>
<dbReference type="eggNOG" id="KOG4748">
    <property type="taxonomic scope" value="Eukaryota"/>
</dbReference>
<dbReference type="Proteomes" id="UP000030748">
    <property type="component" value="Unassembled WGS sequence"/>
</dbReference>
<dbReference type="InterPro" id="IPR008630">
    <property type="entry name" value="Glyco_trans_34"/>
</dbReference>
<evidence type="ECO:0000256" key="2">
    <source>
        <dbReference type="ARBA" id="ARBA00022676"/>
    </source>
</evidence>
<comment type="subcellular location">
    <subcellularLocation>
        <location evidence="1">Golgi apparatus membrane</location>
        <topology evidence="1">Single-pass type II membrane protein</topology>
    </subcellularLocation>
</comment>
<keyword evidence="3" id="KW-0808">Transferase</keyword>
<sequence>VAAAILTFLAVWTFADPRATFSSLLSARNAAACGGASTNTSQISTEKTFYDDPETRYTIDKPMINWDEKRKHWLNHNPTFGPKSKNGVIIVTGSQPSACKNPLGDHLLLRFFKNKIDYCRIHGYEIFYNNA</sequence>
<evidence type="ECO:0000256" key="3">
    <source>
        <dbReference type="ARBA" id="ARBA00022679"/>
    </source>
</evidence>
<dbReference type="STRING" id="4155.A0A022RVH1"/>
<organism evidence="7 8">
    <name type="scientific">Erythranthe guttata</name>
    <name type="common">Yellow monkey flower</name>
    <name type="synonym">Mimulus guttatus</name>
    <dbReference type="NCBI Taxonomy" id="4155"/>
    <lineage>
        <taxon>Eukaryota</taxon>
        <taxon>Viridiplantae</taxon>
        <taxon>Streptophyta</taxon>
        <taxon>Embryophyta</taxon>
        <taxon>Tracheophyta</taxon>
        <taxon>Spermatophyta</taxon>
        <taxon>Magnoliopsida</taxon>
        <taxon>eudicotyledons</taxon>
        <taxon>Gunneridae</taxon>
        <taxon>Pentapetalae</taxon>
        <taxon>asterids</taxon>
        <taxon>lamiids</taxon>
        <taxon>Lamiales</taxon>
        <taxon>Phrymaceae</taxon>
        <taxon>Erythranthe</taxon>
    </lineage>
</organism>
<dbReference type="PANTHER" id="PTHR31311:SF3">
    <property type="entry name" value="GLYCOSYLTRANSFERASE 7-RELATED"/>
    <property type="match status" value="1"/>
</dbReference>
<dbReference type="GO" id="GO:0000139">
    <property type="term" value="C:Golgi membrane"/>
    <property type="evidence" value="ECO:0007669"/>
    <property type="project" value="UniProtKB-SubCell"/>
</dbReference>
<feature type="signal peptide" evidence="6">
    <location>
        <begin position="1"/>
        <end position="17"/>
    </location>
</feature>
<name>A0A022RVH1_ERYGU</name>
<reference evidence="7 8" key="1">
    <citation type="journal article" date="2013" name="Proc. Natl. Acad. Sci. U.S.A.">
        <title>Fine-scale variation in meiotic recombination in Mimulus inferred from population shotgun sequencing.</title>
        <authorList>
            <person name="Hellsten U."/>
            <person name="Wright K.M."/>
            <person name="Jenkins J."/>
            <person name="Shu S."/>
            <person name="Yuan Y."/>
            <person name="Wessler S.R."/>
            <person name="Schmutz J."/>
            <person name="Willis J.H."/>
            <person name="Rokhsar D.S."/>
        </authorList>
    </citation>
    <scope>NUCLEOTIDE SEQUENCE [LARGE SCALE GENOMIC DNA]</scope>
    <source>
        <strain evidence="8">cv. DUN x IM62</strain>
    </source>
</reference>
<evidence type="ECO:0000256" key="1">
    <source>
        <dbReference type="ARBA" id="ARBA00004323"/>
    </source>
</evidence>